<dbReference type="Gene3D" id="3.40.50.11190">
    <property type="match status" value="1"/>
</dbReference>
<accession>A0ABT7ETS0</accession>
<evidence type="ECO:0000313" key="2">
    <source>
        <dbReference type="Proteomes" id="UP001231915"/>
    </source>
</evidence>
<sequence>MIAFRVDTQCGLGHFMRMKWLAVALEGRGAKTVFFVDENTTVGEFIAPLQAKIVWVPKFQSCREDAEFCLSYLDAQAMNIQWFVLDGYGFDVTWEDKAQQQGIQLMSMDDLGREHHADLVVDMKWAGKDTHSRYESLVAPGTDCLLGPEFAILAPEYQVNESLEQRADTITFSLGGGGDWTQLTEVIEQLCHCSEQTCNILAVIGPKALNTEKLRQIESQFDNLVLVDAPKSLASIYRKTGLFVGALGTSLYELAVTKTPALTFSLAVNQHNEIENLQDLGHYYHVPDLLDYPVSTVSKLIFTLFEHRSTIAAQRRHPSVHVDGLGRERIADILLGTPVKQRKQLQSEPSNGVEVVSELSDSLHVRKVTNNDVNGYLQARNRAENMWRMTITDTIKEIDHYVWWFNNNRHSYVLEKDSKPLIYVWHQVYREDQQDYLFGGWFAASNDVNFVHAQLILKWQLEYCAAQHSEAVWLAVINKDNKFVNLLNQKEGFVTLTPESQEFSVTQRLFPQASEDEFNYVAKFPASRA</sequence>
<dbReference type="EMBL" id="JASJUT010000018">
    <property type="protein sequence ID" value="MDK2598447.1"/>
    <property type="molecule type" value="Genomic_DNA"/>
</dbReference>
<protein>
    <submittedName>
        <fullName evidence="1">Pseudaminic acid biosynthesis protein PseG</fullName>
    </submittedName>
</protein>
<evidence type="ECO:0000313" key="1">
    <source>
        <dbReference type="EMBL" id="MDK2598447.1"/>
    </source>
</evidence>
<keyword evidence="2" id="KW-1185">Reference proteome</keyword>
<proteinExistence type="predicted"/>
<name>A0ABT7ETS0_9GAMM</name>
<organism evidence="1 2">
    <name type="scientific">Pseudoalteromonas obscura</name>
    <dbReference type="NCBI Taxonomy" id="3048491"/>
    <lineage>
        <taxon>Bacteria</taxon>
        <taxon>Pseudomonadati</taxon>
        <taxon>Pseudomonadota</taxon>
        <taxon>Gammaproteobacteria</taxon>
        <taxon>Alteromonadales</taxon>
        <taxon>Pseudoalteromonadaceae</taxon>
        <taxon>Pseudoalteromonas</taxon>
    </lineage>
</organism>
<comment type="caution">
    <text evidence="1">The sequence shown here is derived from an EMBL/GenBank/DDBJ whole genome shotgun (WGS) entry which is preliminary data.</text>
</comment>
<dbReference type="Gene3D" id="3.40.50.2000">
    <property type="entry name" value="Glycogen Phosphorylase B"/>
    <property type="match status" value="1"/>
</dbReference>
<dbReference type="Proteomes" id="UP001231915">
    <property type="component" value="Unassembled WGS sequence"/>
</dbReference>
<reference evidence="1 2" key="1">
    <citation type="submission" date="2023-05" db="EMBL/GenBank/DDBJ databases">
        <title>Pseudoalteromonas ardens sp. nov., Pseudoalteromonas obscura sp. nov., and Pseudoalteromonas umbrosa sp. nov., isolated from the coral Montipora capitata.</title>
        <authorList>
            <person name="Thomas E.M."/>
            <person name="Smith E.M."/>
            <person name="Papke E."/>
            <person name="Shlafstein M.D."/>
            <person name="Oline D.K."/>
            <person name="Videau P."/>
            <person name="Saw J.H."/>
            <person name="Strangman W.K."/>
            <person name="Ushijima B."/>
        </authorList>
    </citation>
    <scope>NUCLEOTIDE SEQUENCE [LARGE SCALE GENOMIC DNA]</scope>
    <source>
        <strain evidence="1 2">P94</strain>
    </source>
</reference>
<gene>
    <name evidence="1" type="ORF">QNM18_25665</name>
</gene>
<dbReference type="RefSeq" id="WP_284138820.1">
    <property type="nucleotide sequence ID" value="NZ_JASJUT010000018.1"/>
</dbReference>